<accession>A0ABV2IFN4</accession>
<dbReference type="EMBL" id="JBEPLY010000012">
    <property type="protein sequence ID" value="MET3601173.1"/>
    <property type="molecule type" value="Genomic_DNA"/>
</dbReference>
<keyword evidence="2" id="KW-1185">Reference proteome</keyword>
<sequence length="46" mass="4581">MTVFTGLLRAVNVGGTGKLAGLSAGTARNLNTLHKLEAMAKAVVAG</sequence>
<organism evidence="1 2">
    <name type="scientific">Martelella mangrovi</name>
    <dbReference type="NCBI Taxonomy" id="1397477"/>
    <lineage>
        <taxon>Bacteria</taxon>
        <taxon>Pseudomonadati</taxon>
        <taxon>Pseudomonadota</taxon>
        <taxon>Alphaproteobacteria</taxon>
        <taxon>Hyphomicrobiales</taxon>
        <taxon>Aurantimonadaceae</taxon>
        <taxon>Martelella</taxon>
    </lineage>
</organism>
<proteinExistence type="predicted"/>
<evidence type="ECO:0000313" key="2">
    <source>
        <dbReference type="Proteomes" id="UP001549164"/>
    </source>
</evidence>
<name>A0ABV2IFN4_9HYPH</name>
<protein>
    <submittedName>
        <fullName evidence="1">Uncharacterized protein (DUF1697 family)</fullName>
    </submittedName>
</protein>
<gene>
    <name evidence="1" type="ORF">ABID12_003129</name>
</gene>
<dbReference type="RefSeq" id="WP_354435019.1">
    <property type="nucleotide sequence ID" value="NZ_JBEPLY010000012.1"/>
</dbReference>
<comment type="caution">
    <text evidence="1">The sequence shown here is derived from an EMBL/GenBank/DDBJ whole genome shotgun (WGS) entry which is preliminary data.</text>
</comment>
<reference evidence="1 2" key="1">
    <citation type="submission" date="2024-06" db="EMBL/GenBank/DDBJ databases">
        <title>Genomic Encyclopedia of Type Strains, Phase IV (KMG-IV): sequencing the most valuable type-strain genomes for metagenomic binning, comparative biology and taxonomic classification.</title>
        <authorList>
            <person name="Goeker M."/>
        </authorList>
    </citation>
    <scope>NUCLEOTIDE SEQUENCE [LARGE SCALE GENOMIC DNA]</scope>
    <source>
        <strain evidence="1 2">DSM 28102</strain>
    </source>
</reference>
<evidence type="ECO:0000313" key="1">
    <source>
        <dbReference type="EMBL" id="MET3601173.1"/>
    </source>
</evidence>
<dbReference type="Proteomes" id="UP001549164">
    <property type="component" value="Unassembled WGS sequence"/>
</dbReference>